<name>A0AB35U101_9FIRM</name>
<dbReference type="SMART" id="SM00642">
    <property type="entry name" value="Aamy"/>
    <property type="match status" value="1"/>
</dbReference>
<evidence type="ECO:0000256" key="3">
    <source>
        <dbReference type="ARBA" id="ARBA00022723"/>
    </source>
</evidence>
<dbReference type="AlphaFoldDB" id="A0AB35U101"/>
<dbReference type="EMBL" id="JALBUR010000001">
    <property type="protein sequence ID" value="MDX8418569.1"/>
    <property type="molecule type" value="Genomic_DNA"/>
</dbReference>
<dbReference type="NCBIfam" id="NF006968">
    <property type="entry name" value="PRK09441.1-1"/>
    <property type="match status" value="1"/>
</dbReference>
<keyword evidence="6 10" id="KW-0326">Glycosidase</keyword>
<evidence type="ECO:0000256" key="4">
    <source>
        <dbReference type="ARBA" id="ARBA00022801"/>
    </source>
</evidence>
<feature type="binding site" evidence="8">
    <location>
        <position position="107"/>
    </location>
    <ligand>
        <name>Ca(2+)</name>
        <dbReference type="ChEBI" id="CHEBI:29108"/>
        <label>1</label>
    </ligand>
</feature>
<feature type="active site" description="Proton donor" evidence="7">
    <location>
        <position position="264"/>
    </location>
</feature>
<dbReference type="InterPro" id="IPR006047">
    <property type="entry name" value="GH13_cat_dom"/>
</dbReference>
<dbReference type="Pfam" id="PF00128">
    <property type="entry name" value="Alpha-amylase"/>
    <property type="match status" value="1"/>
</dbReference>
<keyword evidence="3 8" id="KW-0479">Metal-binding</keyword>
<dbReference type="SUPFAM" id="SSF51011">
    <property type="entry name" value="Glycosyl hydrolase domain"/>
    <property type="match status" value="1"/>
</dbReference>
<feature type="binding site" evidence="8">
    <location>
        <position position="186"/>
    </location>
    <ligand>
        <name>Ca(2+)</name>
        <dbReference type="ChEBI" id="CHEBI:29108"/>
        <label>2</label>
    </ligand>
</feature>
<evidence type="ECO:0000313" key="10">
    <source>
        <dbReference type="EMBL" id="MDX8418569.1"/>
    </source>
</evidence>
<dbReference type="InterPro" id="IPR013780">
    <property type="entry name" value="Glyco_hydro_b"/>
</dbReference>
<keyword evidence="5" id="KW-0119">Carbohydrate metabolism</keyword>
<dbReference type="InterPro" id="IPR017853">
    <property type="entry name" value="GH"/>
</dbReference>
<dbReference type="Proteomes" id="UP001286174">
    <property type="component" value="Unassembled WGS sequence"/>
</dbReference>
<dbReference type="Gene3D" id="3.20.20.80">
    <property type="entry name" value="Glycosidases"/>
    <property type="match status" value="1"/>
</dbReference>
<dbReference type="InterPro" id="IPR013776">
    <property type="entry name" value="A-amylase_thermo"/>
</dbReference>
<keyword evidence="11" id="KW-1185">Reference proteome</keyword>
<dbReference type="SUPFAM" id="SSF51445">
    <property type="entry name" value="(Trans)glycosidases"/>
    <property type="match status" value="1"/>
</dbReference>
<comment type="cofactor">
    <cofactor evidence="1">
        <name>Ca(2+)</name>
        <dbReference type="ChEBI" id="CHEBI:29108"/>
    </cofactor>
</comment>
<keyword evidence="8" id="KW-0106">Calcium</keyword>
<evidence type="ECO:0000256" key="2">
    <source>
        <dbReference type="ARBA" id="ARBA00008061"/>
    </source>
</evidence>
<dbReference type="CDD" id="cd11318">
    <property type="entry name" value="AmyAc_bac_fung_AmyA"/>
    <property type="match status" value="1"/>
</dbReference>
<comment type="caution">
    <text evidence="10">The sequence shown here is derived from an EMBL/GenBank/DDBJ whole genome shotgun (WGS) entry which is preliminary data.</text>
</comment>
<organism evidence="10 11">
    <name type="scientific">Grylomicrobium aquisgranensis</name>
    <dbReference type="NCBI Taxonomy" id="2926318"/>
    <lineage>
        <taxon>Bacteria</taxon>
        <taxon>Bacillati</taxon>
        <taxon>Bacillota</taxon>
        <taxon>Erysipelotrichia</taxon>
        <taxon>Erysipelotrichales</taxon>
        <taxon>Erysipelotrichaceae</taxon>
        <taxon>Grylomicrobium</taxon>
    </lineage>
</organism>
<accession>A0AB35U101</accession>
<dbReference type="PIRSF" id="PIRSF001021">
    <property type="entry name" value="Alph-amls_thrmst"/>
    <property type="match status" value="1"/>
</dbReference>
<feature type="active site" description="Nucleophile" evidence="7">
    <location>
        <position position="234"/>
    </location>
</feature>
<comment type="similarity">
    <text evidence="2">Belongs to the glycosyl hydrolase 13 family.</text>
</comment>
<protein>
    <submittedName>
        <fullName evidence="10">Alpha-amylase</fullName>
        <ecNumber evidence="10">3.2.1.1</ecNumber>
    </submittedName>
</protein>
<evidence type="ECO:0000256" key="8">
    <source>
        <dbReference type="PIRSR" id="PIRSR001021-2"/>
    </source>
</evidence>
<dbReference type="RefSeq" id="WP_370595263.1">
    <property type="nucleotide sequence ID" value="NZ_JALBUR010000001.1"/>
</dbReference>
<evidence type="ECO:0000256" key="1">
    <source>
        <dbReference type="ARBA" id="ARBA00001913"/>
    </source>
</evidence>
<dbReference type="Gene3D" id="2.60.40.1180">
    <property type="entry name" value="Golgi alpha-mannosidase II"/>
    <property type="match status" value="1"/>
</dbReference>
<feature type="binding site" evidence="8">
    <location>
        <position position="205"/>
    </location>
    <ligand>
        <name>Ca(2+)</name>
        <dbReference type="ChEBI" id="CHEBI:29108"/>
        <label>2</label>
    </ligand>
</feature>
<reference evidence="10 11" key="1">
    <citation type="submission" date="2022-03" db="EMBL/GenBank/DDBJ databases">
        <title>Novel taxa within the pig intestine.</title>
        <authorList>
            <person name="Wylensek D."/>
            <person name="Bishof K."/>
            <person name="Afrizal A."/>
            <person name="Clavel T."/>
        </authorList>
    </citation>
    <scope>NUCLEOTIDE SEQUENCE [LARGE SCALE GENOMIC DNA]</scope>
    <source>
        <strain evidence="10 11">CLA-KB-P133</strain>
    </source>
</reference>
<feature type="domain" description="Glycosyl hydrolase family 13 catalytic" evidence="9">
    <location>
        <begin position="7"/>
        <end position="390"/>
    </location>
</feature>
<evidence type="ECO:0000256" key="5">
    <source>
        <dbReference type="ARBA" id="ARBA00023277"/>
    </source>
</evidence>
<dbReference type="Gene3D" id="2.40.30.140">
    <property type="match status" value="1"/>
</dbReference>
<evidence type="ECO:0000256" key="7">
    <source>
        <dbReference type="PIRSR" id="PIRSR001021-1"/>
    </source>
</evidence>
<feature type="binding site" evidence="8">
    <location>
        <position position="238"/>
    </location>
    <ligand>
        <name>Ca(2+)</name>
        <dbReference type="ChEBI" id="CHEBI:29108"/>
        <label>1</label>
    </ligand>
</feature>
<evidence type="ECO:0000259" key="9">
    <source>
        <dbReference type="SMART" id="SM00642"/>
    </source>
</evidence>
<dbReference type="PANTHER" id="PTHR43447">
    <property type="entry name" value="ALPHA-AMYLASE"/>
    <property type="match status" value="1"/>
</dbReference>
<feature type="binding site" evidence="8">
    <location>
        <position position="197"/>
    </location>
    <ligand>
        <name>Ca(2+)</name>
        <dbReference type="ChEBI" id="CHEBI:29108"/>
        <label>1</label>
    </ligand>
</feature>
<keyword evidence="4 10" id="KW-0378">Hydrolase</keyword>
<dbReference type="EC" id="3.2.1.1" evidence="10"/>
<evidence type="ECO:0000256" key="6">
    <source>
        <dbReference type="ARBA" id="ARBA00023295"/>
    </source>
</evidence>
<dbReference type="NCBIfam" id="NF006969">
    <property type="entry name" value="PRK09441.1-2"/>
    <property type="match status" value="1"/>
</dbReference>
<gene>
    <name evidence="10" type="ORF">MOZ60_00510</name>
</gene>
<dbReference type="GO" id="GO:0005975">
    <property type="term" value="P:carbohydrate metabolic process"/>
    <property type="evidence" value="ECO:0007669"/>
    <property type="project" value="InterPro"/>
</dbReference>
<feature type="binding site" evidence="8">
    <location>
        <position position="203"/>
    </location>
    <ligand>
        <name>Ca(2+)</name>
        <dbReference type="ChEBI" id="CHEBI:29108"/>
        <label>1</label>
    </ligand>
</feature>
<dbReference type="GO" id="GO:0005509">
    <property type="term" value="F:calcium ion binding"/>
    <property type="evidence" value="ECO:0007669"/>
    <property type="project" value="InterPro"/>
</dbReference>
<proteinExistence type="inferred from homology"/>
<feature type="binding site" evidence="8">
    <location>
        <position position="429"/>
    </location>
    <ligand>
        <name>Ca(2+)</name>
        <dbReference type="ChEBI" id="CHEBI:29108"/>
        <label>3</label>
    </ligand>
</feature>
<dbReference type="GO" id="GO:0004556">
    <property type="term" value="F:alpha-amylase activity"/>
    <property type="evidence" value="ECO:0007669"/>
    <property type="project" value="UniProtKB-EC"/>
</dbReference>
<evidence type="ECO:0000313" key="11">
    <source>
        <dbReference type="Proteomes" id="UP001286174"/>
    </source>
</evidence>
<sequence>MSQTSNDTILQCFEWYLSEDGSFWKKAAALAPSFSSLGITMVWLPPATKGQAGIHDVGYGIYDLYDLGEFNQKGTVRTKYGTKQEYLAAVKAMHQNGMKVLADVVFNQKMGADETEEVEAIEDNPSNREQDISGTEMITAWTKFTFPGRQGKYDPFIWDHTCFNGTDWDEKSHRSSIFRFVGKQWDSEVDPEDGNFDYLMGCDLDMTDPNVIEELNRWGRWYYDLVHPDGVRLDAVKHIHFDFFRDWLANMRSYARKDLFALGEYWNGDDGRLLHYLDVTNNTMSLFDVPLHYHFYDASHGWGNYDMGSIWNNTLVQQRPSQAVTFVDNHDTQPGQALQSWIEGWFKPLAYALILLTDKGIPCVFYGDLYGIPHDGYGPVAELPALIQIRYLLAYGQQTDYFDDANVVGFIRAGDNDHPDSGIAVVMSDNAGGTKQMYVSKALAGQTMVDALGHMHDEVKISQDGTGTFACDGGSVSVYIRKDALPLLNQKASDQSEHNKTAEAAPSFCGFMTCLRS</sequence>
<feature type="binding site" evidence="8">
    <location>
        <position position="303"/>
    </location>
    <ligand>
        <name>Ca(2+)</name>
        <dbReference type="ChEBI" id="CHEBI:29108"/>
        <label>3</label>
    </ligand>
</feature>